<keyword evidence="1" id="KW-1133">Transmembrane helix</keyword>
<comment type="caution">
    <text evidence="2">The sequence shown here is derived from an EMBL/GenBank/DDBJ whole genome shotgun (WGS) entry which is preliminary data.</text>
</comment>
<evidence type="ECO:0000313" key="3">
    <source>
        <dbReference type="Proteomes" id="UP000249579"/>
    </source>
</evidence>
<organism evidence="2 3">
    <name type="scientific">Macrococcoides bohemicum</name>
    <dbReference type="NCBI Taxonomy" id="1903056"/>
    <lineage>
        <taxon>Bacteria</taxon>
        <taxon>Bacillati</taxon>
        <taxon>Bacillota</taxon>
        <taxon>Bacilli</taxon>
        <taxon>Bacillales</taxon>
        <taxon>Staphylococcaceae</taxon>
        <taxon>Macrococcoides</taxon>
    </lineage>
</organism>
<dbReference type="EMBL" id="PZJG01000006">
    <property type="protein sequence ID" value="RAK48796.1"/>
    <property type="molecule type" value="Genomic_DNA"/>
</dbReference>
<name>A0A328A3C4_9STAP</name>
<accession>A0A328A3C4</accession>
<dbReference type="OrthoDB" id="2418594at2"/>
<dbReference type="Proteomes" id="UP000249579">
    <property type="component" value="Unassembled WGS sequence"/>
</dbReference>
<evidence type="ECO:0000313" key="2">
    <source>
        <dbReference type="EMBL" id="RAK48796.1"/>
    </source>
</evidence>
<sequence>MTKKLWLNYLIYGIIVVMLLWLLIDSGVQQEPFIFTFLIVVLIGPFFIISHETRLRQLLHRNRLAGLEQRVAQKKYEYTVLAVMLIISLLLHMYYKMNDMDTSGLFNFTVAIFGAAVGTNMRHIVDRQEIKEIKEKSMFK</sequence>
<evidence type="ECO:0000256" key="1">
    <source>
        <dbReference type="SAM" id="Phobius"/>
    </source>
</evidence>
<feature type="transmembrane region" description="Helical" evidence="1">
    <location>
        <begin position="7"/>
        <end position="28"/>
    </location>
</feature>
<keyword evidence="1" id="KW-0812">Transmembrane</keyword>
<keyword evidence="1" id="KW-0472">Membrane</keyword>
<feature type="transmembrane region" description="Helical" evidence="1">
    <location>
        <begin position="76"/>
        <end position="94"/>
    </location>
</feature>
<evidence type="ECO:0008006" key="4">
    <source>
        <dbReference type="Google" id="ProtNLM"/>
    </source>
</evidence>
<proteinExistence type="predicted"/>
<protein>
    <recommendedName>
        <fullName evidence="4">DUF2178 domain-containing protein</fullName>
    </recommendedName>
</protein>
<feature type="transmembrane region" description="Helical" evidence="1">
    <location>
        <begin position="34"/>
        <end position="55"/>
    </location>
</feature>
<reference evidence="2 3" key="1">
    <citation type="journal article" date="2018" name="Front. Microbiol.">
        <title>Description and Comparative Genomics of Macrococcus caseolyticus subsp. hominis subsp. nov., Macrococcus goetzii sp. nov., Macrococcus epidermidis sp. nov., and Macrococcus bohemicus sp. nov., Novel Macrococci From Human Clinical Material With Virulence Potential and Suspected Uptake of Foreign DNA by Natural Transformation.</title>
        <authorList>
            <person name="Maslanova I."/>
            <person name="Wertheimer Z."/>
            <person name="Sedlacek I."/>
            <person name="Svec P."/>
            <person name="Indrakova A."/>
            <person name="Kovarovic V."/>
            <person name="Schumann P."/>
            <person name="Sproer C."/>
            <person name="Kralova S."/>
            <person name="Sedo O."/>
            <person name="Kristofova L."/>
            <person name="Vrbovska V."/>
            <person name="Fuzik T."/>
            <person name="Petras P."/>
            <person name="Zdrahal Z."/>
            <person name="Ruzickova V."/>
            <person name="Doskar J."/>
            <person name="Pantucek R."/>
        </authorList>
    </citation>
    <scope>NUCLEOTIDE SEQUENCE [LARGE SCALE GENOMIC DNA]</scope>
    <source>
        <strain evidence="2 3">03/115</strain>
    </source>
</reference>
<dbReference type="RefSeq" id="WP_096075839.1">
    <property type="nucleotide sequence ID" value="NZ_CP079984.1"/>
</dbReference>
<gene>
    <name evidence="2" type="ORF">BHX94_09095</name>
</gene>
<dbReference type="AlphaFoldDB" id="A0A328A3C4"/>
<feature type="transmembrane region" description="Helical" evidence="1">
    <location>
        <begin position="106"/>
        <end position="125"/>
    </location>
</feature>